<feature type="compositionally biased region" description="Basic and acidic residues" evidence="5">
    <location>
        <begin position="68"/>
        <end position="97"/>
    </location>
</feature>
<keyword evidence="8" id="KW-1185">Reference proteome</keyword>
<keyword evidence="2" id="KW-0547">Nucleotide-binding</keyword>
<feature type="domain" description="Guanine nucleotide-binding protein-like 3 N-terminal" evidence="6">
    <location>
        <begin position="14"/>
        <end position="89"/>
    </location>
</feature>
<keyword evidence="4" id="KW-0539">Nucleus</keyword>
<evidence type="ECO:0000313" key="8">
    <source>
        <dbReference type="Proteomes" id="UP000215127"/>
    </source>
</evidence>
<organism evidence="7 8">
    <name type="scientific">Zymoseptoria tritici (strain ST99CH_3D7)</name>
    <dbReference type="NCBI Taxonomy" id="1276538"/>
    <lineage>
        <taxon>Eukaryota</taxon>
        <taxon>Fungi</taxon>
        <taxon>Dikarya</taxon>
        <taxon>Ascomycota</taxon>
        <taxon>Pezizomycotina</taxon>
        <taxon>Dothideomycetes</taxon>
        <taxon>Dothideomycetidae</taxon>
        <taxon>Mycosphaerellales</taxon>
        <taxon>Mycosphaerellaceae</taxon>
        <taxon>Zymoseptoria</taxon>
    </lineage>
</organism>
<reference evidence="7 8" key="1">
    <citation type="submission" date="2016-06" db="EMBL/GenBank/DDBJ databases">
        <authorList>
            <person name="Kjaerup R.B."/>
            <person name="Dalgaard T.S."/>
            <person name="Juul-Madsen H.R."/>
        </authorList>
    </citation>
    <scope>NUCLEOTIDE SEQUENCE [LARGE SCALE GENOMIC DNA]</scope>
</reference>
<evidence type="ECO:0000256" key="4">
    <source>
        <dbReference type="ARBA" id="ARBA00023242"/>
    </source>
</evidence>
<evidence type="ECO:0000256" key="2">
    <source>
        <dbReference type="ARBA" id="ARBA00022741"/>
    </source>
</evidence>
<dbReference type="AlphaFoldDB" id="A0A1X7RHX3"/>
<dbReference type="InterPro" id="IPR014813">
    <property type="entry name" value="Gnl3_N_dom"/>
</dbReference>
<dbReference type="EMBL" id="LT853692">
    <property type="protein sequence ID" value="SMQ47023.1"/>
    <property type="molecule type" value="Genomic_DNA"/>
</dbReference>
<dbReference type="PANTHER" id="PTHR11089:SF30">
    <property type="entry name" value="GUANINE NUCLEOTIDE-BINDING PROTEIN-LIKE 3 HOMOLOG"/>
    <property type="match status" value="1"/>
</dbReference>
<gene>
    <name evidence="7" type="ORF">ZT3D7_G2170</name>
</gene>
<dbReference type="PANTHER" id="PTHR11089">
    <property type="entry name" value="GTP-BINDING PROTEIN-RELATED"/>
    <property type="match status" value="1"/>
</dbReference>
<name>A0A1X7RHX3_ZYMT9</name>
<feature type="region of interest" description="Disordered" evidence="5">
    <location>
        <begin position="181"/>
        <end position="206"/>
    </location>
</feature>
<keyword evidence="3" id="KW-0342">GTP-binding</keyword>
<feature type="region of interest" description="Disordered" evidence="5">
    <location>
        <begin position="1"/>
        <end position="54"/>
    </location>
</feature>
<comment type="subcellular location">
    <subcellularLocation>
        <location evidence="1">Nucleus</location>
    </subcellularLocation>
</comment>
<proteinExistence type="predicted"/>
<feature type="compositionally biased region" description="Basic residues" evidence="5">
    <location>
        <begin position="1"/>
        <end position="20"/>
    </location>
</feature>
<feature type="compositionally biased region" description="Acidic residues" evidence="5">
    <location>
        <begin position="105"/>
        <end position="131"/>
    </location>
</feature>
<evidence type="ECO:0000313" key="7">
    <source>
        <dbReference type="EMBL" id="SMQ47023.1"/>
    </source>
</evidence>
<sequence>MVKVGKPKSKRVPVRLRHKIEKSSAAKQRKQRKDDKKNPQWVSRLKKDPGIPNLFPFKDKILAEVEEARRNKEEEKERRKLVAKAQREGRTLADVQKEQAGGQEDVGEDEDEDLIDPTEEDDIDDSAMADVDDSNPMAALLASAEARANTHQTSVETVDEAADEGADSAAAILKAKTRTAKPIKAAPTSTATGTSQRTPLPQKALEDPLPTMTTLLTHLSTTPSKFAPLTSYYALPALPESLALTDFQTRFLVEVARKRGRLGRGGIPNLHAAALTVLADVQEGRVKLPPLGTTAPKVGKKGKGKREVAKQEEGATRILVGAEMSKPFRIEGLFGETYGGGKEAGETMEE</sequence>
<dbReference type="Pfam" id="PF08701">
    <property type="entry name" value="GN3L_Grn1"/>
    <property type="match status" value="1"/>
</dbReference>
<feature type="compositionally biased region" description="Polar residues" evidence="5">
    <location>
        <begin position="187"/>
        <end position="199"/>
    </location>
</feature>
<evidence type="ECO:0000256" key="3">
    <source>
        <dbReference type="ARBA" id="ARBA00023134"/>
    </source>
</evidence>
<accession>A0A1X7RHX3</accession>
<dbReference type="STRING" id="1276538.A0A1X7RHX3"/>
<dbReference type="GO" id="GO:0005730">
    <property type="term" value="C:nucleolus"/>
    <property type="evidence" value="ECO:0007669"/>
    <property type="project" value="TreeGrafter"/>
</dbReference>
<evidence type="ECO:0000259" key="6">
    <source>
        <dbReference type="Pfam" id="PF08701"/>
    </source>
</evidence>
<dbReference type="InterPro" id="IPR050755">
    <property type="entry name" value="TRAFAC_YlqF/YawG_RiboMat"/>
</dbReference>
<dbReference type="Proteomes" id="UP000215127">
    <property type="component" value="Chromosome 1"/>
</dbReference>
<protein>
    <recommendedName>
        <fullName evidence="6">Guanine nucleotide-binding protein-like 3 N-terminal domain-containing protein</fullName>
    </recommendedName>
</protein>
<dbReference type="InterPro" id="IPR023179">
    <property type="entry name" value="GTP-bd_ortho_bundle_sf"/>
</dbReference>
<evidence type="ECO:0000256" key="5">
    <source>
        <dbReference type="SAM" id="MobiDB-lite"/>
    </source>
</evidence>
<dbReference type="GO" id="GO:0005525">
    <property type="term" value="F:GTP binding"/>
    <property type="evidence" value="ECO:0007669"/>
    <property type="project" value="UniProtKB-KW"/>
</dbReference>
<feature type="region of interest" description="Disordered" evidence="5">
    <location>
        <begin position="290"/>
        <end position="312"/>
    </location>
</feature>
<dbReference type="Gene3D" id="1.10.1580.10">
    <property type="match status" value="1"/>
</dbReference>
<evidence type="ECO:0000256" key="1">
    <source>
        <dbReference type="ARBA" id="ARBA00004123"/>
    </source>
</evidence>
<feature type="region of interest" description="Disordered" evidence="5">
    <location>
        <begin position="68"/>
        <end position="131"/>
    </location>
</feature>